<dbReference type="AlphaFoldDB" id="A0AAW2CA88"/>
<dbReference type="PANTHER" id="PTHR23509:SF10">
    <property type="entry name" value="LD21067P"/>
    <property type="match status" value="1"/>
</dbReference>
<dbReference type="SMART" id="SM01127">
    <property type="entry name" value="DDHD"/>
    <property type="match status" value="1"/>
</dbReference>
<protein>
    <recommendedName>
        <fullName evidence="2">DDHD domain-containing protein</fullName>
    </recommendedName>
</protein>
<comment type="caution">
    <text evidence="3">The sequence shown here is derived from an EMBL/GenBank/DDBJ whole genome shotgun (WGS) entry which is preliminary data.</text>
</comment>
<evidence type="ECO:0000256" key="1">
    <source>
        <dbReference type="SAM" id="MobiDB-lite"/>
    </source>
</evidence>
<gene>
    <name evidence="3" type="ORF">SO802_024842</name>
</gene>
<name>A0AAW2CA88_9ROSI</name>
<feature type="domain" description="DDHD" evidence="2">
    <location>
        <begin position="211"/>
        <end position="392"/>
    </location>
</feature>
<proteinExistence type="predicted"/>
<dbReference type="EMBL" id="JAZDWU010000008">
    <property type="protein sequence ID" value="KAK9995139.1"/>
    <property type="molecule type" value="Genomic_DNA"/>
</dbReference>
<feature type="region of interest" description="Disordered" evidence="1">
    <location>
        <begin position="396"/>
        <end position="419"/>
    </location>
</feature>
<dbReference type="InterPro" id="IPR004177">
    <property type="entry name" value="DDHD_dom"/>
</dbReference>
<organism evidence="3 4">
    <name type="scientific">Lithocarpus litseifolius</name>
    <dbReference type="NCBI Taxonomy" id="425828"/>
    <lineage>
        <taxon>Eukaryota</taxon>
        <taxon>Viridiplantae</taxon>
        <taxon>Streptophyta</taxon>
        <taxon>Embryophyta</taxon>
        <taxon>Tracheophyta</taxon>
        <taxon>Spermatophyta</taxon>
        <taxon>Magnoliopsida</taxon>
        <taxon>eudicotyledons</taxon>
        <taxon>Gunneridae</taxon>
        <taxon>Pentapetalae</taxon>
        <taxon>rosids</taxon>
        <taxon>fabids</taxon>
        <taxon>Fagales</taxon>
        <taxon>Fagaceae</taxon>
        <taxon>Lithocarpus</taxon>
    </lineage>
</organism>
<accession>A0AAW2CA88</accession>
<dbReference type="GO" id="GO:0005737">
    <property type="term" value="C:cytoplasm"/>
    <property type="evidence" value="ECO:0007669"/>
    <property type="project" value="TreeGrafter"/>
</dbReference>
<dbReference type="Proteomes" id="UP001459277">
    <property type="component" value="Unassembled WGS sequence"/>
</dbReference>
<keyword evidence="4" id="KW-1185">Reference proteome</keyword>
<dbReference type="InterPro" id="IPR058055">
    <property type="entry name" value="PA-PLA1"/>
</dbReference>
<evidence type="ECO:0000313" key="4">
    <source>
        <dbReference type="Proteomes" id="UP001459277"/>
    </source>
</evidence>
<dbReference type="PANTHER" id="PTHR23509">
    <property type="entry name" value="PA-PL1 PHOSPHOLIPASE FAMILY"/>
    <property type="match status" value="1"/>
</dbReference>
<sequence length="596" mass="67577">MTVPCCDGNASQSRNISGLSISATFRLCSSSRTTPVGLTFQQHGEVNPFMWRKGLKLSGEAAVDKITLDGVRDLDELTAKAMDSKQPGGEKDDELLCDSSDILSQKRDASSETTNMDSGIQIEGLEKMTEDMCEDEGNKNKAIKLLKKEIDSLKTKIVELEKQYGGGDTRLHQGTKEDLTTIQEQHIDEKLPSGQDDGPMNYTPYMKYTKLEFRVDTFFAVGSPLGVFLALRNIRIGNGKRKEYWEEENISEEMPACRQMFNIFHPFDPVAYRIEPLVCKEYTHKCPVLYFTTRVEGGCILDPRLQGLHHVKVLTVCQSRSMDSLEEDSQEKEGRSYGSLMIQRLTGSEEGRIDHMLQDKTFEHPYLQALGSHTNYWRDHDTALFILKHLYRDIPEDPNSPTESSGGNSKEESGSTGWSDQIEIVDEELPLTFSDTVMDDLIAKLNDSNKLVEKYKKLTENSLEKLKEFECLNMDLDAKLILSNKLVDEIKYENESLKMHAKCLIAEPIAKKDENICCNHVVVPDFVPSVCSTSKDKLVYIPPHKRNQKVERKAFKPKPLFRTQSKILNGSKFVPTCHHCGVIGHIRPQCFKLKRE</sequence>
<dbReference type="PROSITE" id="PS51043">
    <property type="entry name" value="DDHD"/>
    <property type="match status" value="1"/>
</dbReference>
<evidence type="ECO:0000313" key="3">
    <source>
        <dbReference type="EMBL" id="KAK9995139.1"/>
    </source>
</evidence>
<dbReference type="GO" id="GO:0046872">
    <property type="term" value="F:metal ion binding"/>
    <property type="evidence" value="ECO:0007669"/>
    <property type="project" value="InterPro"/>
</dbReference>
<dbReference type="Pfam" id="PF02862">
    <property type="entry name" value="DDHD"/>
    <property type="match status" value="2"/>
</dbReference>
<dbReference type="GO" id="GO:0004620">
    <property type="term" value="F:phospholipase activity"/>
    <property type="evidence" value="ECO:0007669"/>
    <property type="project" value="TreeGrafter"/>
</dbReference>
<evidence type="ECO:0000259" key="2">
    <source>
        <dbReference type="PROSITE" id="PS51043"/>
    </source>
</evidence>
<reference evidence="3 4" key="1">
    <citation type="submission" date="2024-01" db="EMBL/GenBank/DDBJ databases">
        <title>A telomere-to-telomere, gap-free genome of sweet tea (Lithocarpus litseifolius).</title>
        <authorList>
            <person name="Zhou J."/>
        </authorList>
    </citation>
    <scope>NUCLEOTIDE SEQUENCE [LARGE SCALE GENOMIC DNA]</scope>
    <source>
        <strain evidence="3">Zhou-2022a</strain>
        <tissue evidence="3">Leaf</tissue>
    </source>
</reference>